<dbReference type="RefSeq" id="WP_367878873.1">
    <property type="nucleotide sequence ID" value="NZ_JBFNXX010000013.1"/>
</dbReference>
<reference evidence="2 3" key="1">
    <citation type="submission" date="2024-07" db="EMBL/GenBank/DDBJ databases">
        <title>Marimonas sp.nov., isolated from tidal-flat sediment.</title>
        <authorList>
            <person name="Jayan J.N."/>
            <person name="Lee S.S."/>
        </authorList>
    </citation>
    <scope>NUCLEOTIDE SEQUENCE [LARGE SCALE GENOMIC DNA]</scope>
    <source>
        <strain evidence="2 3">MJW-29</strain>
    </source>
</reference>
<feature type="compositionally biased region" description="Polar residues" evidence="1">
    <location>
        <begin position="72"/>
        <end position="81"/>
    </location>
</feature>
<dbReference type="Proteomes" id="UP001556098">
    <property type="component" value="Unassembled WGS sequence"/>
</dbReference>
<feature type="region of interest" description="Disordered" evidence="1">
    <location>
        <begin position="139"/>
        <end position="163"/>
    </location>
</feature>
<evidence type="ECO:0000313" key="2">
    <source>
        <dbReference type="EMBL" id="MEW9921172.1"/>
    </source>
</evidence>
<accession>A0ABV3RQA5</accession>
<dbReference type="EMBL" id="JBFNXX010000013">
    <property type="protein sequence ID" value="MEW9921172.1"/>
    <property type="molecule type" value="Genomic_DNA"/>
</dbReference>
<evidence type="ECO:0000313" key="3">
    <source>
        <dbReference type="Proteomes" id="UP001556098"/>
    </source>
</evidence>
<proteinExistence type="predicted"/>
<sequence length="163" mass="16964">MSILLLTNPFAQPTQPSSSQPTEGSGTTAVLGLQEPEAVTPSEETNTRNDSGSSTSNSGGGAGAGGEASQAPIRSTRTNFSRAPDAAPISVVNAQVTDRDPLAAPPEEFARQTAIGLMERQRKLDLIDGLKKAPEVVELNPQKEASPMPDPLPTSPFLKRTGS</sequence>
<feature type="compositionally biased region" description="Polar residues" evidence="1">
    <location>
        <begin position="9"/>
        <end position="28"/>
    </location>
</feature>
<evidence type="ECO:0000256" key="1">
    <source>
        <dbReference type="SAM" id="MobiDB-lite"/>
    </source>
</evidence>
<keyword evidence="3" id="KW-1185">Reference proteome</keyword>
<name>A0ABV3RQA5_9RHOB</name>
<feature type="region of interest" description="Disordered" evidence="1">
    <location>
        <begin position="1"/>
        <end position="88"/>
    </location>
</feature>
<protein>
    <submittedName>
        <fullName evidence="2">Uncharacterized protein</fullName>
    </submittedName>
</protein>
<organism evidence="2 3">
    <name type="scientific">Sulfitobacter sediminis</name>
    <dbReference type="NCBI Taxonomy" id="3234186"/>
    <lineage>
        <taxon>Bacteria</taxon>
        <taxon>Pseudomonadati</taxon>
        <taxon>Pseudomonadota</taxon>
        <taxon>Alphaproteobacteria</taxon>
        <taxon>Rhodobacterales</taxon>
        <taxon>Roseobacteraceae</taxon>
        <taxon>Sulfitobacter</taxon>
    </lineage>
</organism>
<gene>
    <name evidence="2" type="ORF">AB2B41_16295</name>
</gene>
<comment type="caution">
    <text evidence="2">The sequence shown here is derived from an EMBL/GenBank/DDBJ whole genome shotgun (WGS) entry which is preliminary data.</text>
</comment>